<organism evidence="2 3">
    <name type="scientific">Oikopleura dioica</name>
    <name type="common">Tunicate</name>
    <dbReference type="NCBI Taxonomy" id="34765"/>
    <lineage>
        <taxon>Eukaryota</taxon>
        <taxon>Metazoa</taxon>
        <taxon>Chordata</taxon>
        <taxon>Tunicata</taxon>
        <taxon>Appendicularia</taxon>
        <taxon>Copelata</taxon>
        <taxon>Oikopleuridae</taxon>
        <taxon>Oikopleura</taxon>
    </lineage>
</organism>
<keyword evidence="3" id="KW-1185">Reference proteome</keyword>
<accession>A0ABN7RGM2</accession>
<evidence type="ECO:0000313" key="2">
    <source>
        <dbReference type="EMBL" id="CAG5076949.1"/>
    </source>
</evidence>
<name>A0ABN7RGM2_OIKDI</name>
<sequence length="206" mass="23216">MKLFTTILALANGAHHEAIAQLASMSNSNPAPAQNNNMNFNSQAHQQQNHHQQQQQQFQQTSQQNLKNPSASGNYGAYGSPVYATPLKCWTCDADSFELCGTSGREVMCQANEKSCELEIRQRQGVIMQIRTGCKSTDACKNNMNNNFRNPNPHYTQCRPEAGYTHSVCRQCCDSDNCVKEPEWWYPTTRVEWAYTGEETYPATGY</sequence>
<feature type="region of interest" description="Disordered" evidence="1">
    <location>
        <begin position="26"/>
        <end position="72"/>
    </location>
</feature>
<dbReference type="EMBL" id="OU015568">
    <property type="protein sequence ID" value="CAG5076949.1"/>
    <property type="molecule type" value="Genomic_DNA"/>
</dbReference>
<feature type="compositionally biased region" description="Low complexity" evidence="1">
    <location>
        <begin position="26"/>
        <end position="65"/>
    </location>
</feature>
<proteinExistence type="predicted"/>
<dbReference type="CDD" id="cd23539">
    <property type="entry name" value="TFP_LU_ECD_CinHb4_like"/>
    <property type="match status" value="1"/>
</dbReference>
<gene>
    <name evidence="2" type="ORF">OKIOD_LOCUS153</name>
</gene>
<protein>
    <submittedName>
        <fullName evidence="2">Oidioi.mRNA.OKI2018_I69.PAR.g8595.t1.cds</fullName>
    </submittedName>
</protein>
<reference evidence="2 3" key="1">
    <citation type="submission" date="2021-04" db="EMBL/GenBank/DDBJ databases">
        <authorList>
            <person name="Bliznina A."/>
        </authorList>
    </citation>
    <scope>NUCLEOTIDE SEQUENCE [LARGE SCALE GENOMIC DNA]</scope>
</reference>
<evidence type="ECO:0000256" key="1">
    <source>
        <dbReference type="SAM" id="MobiDB-lite"/>
    </source>
</evidence>
<evidence type="ECO:0000313" key="3">
    <source>
        <dbReference type="Proteomes" id="UP001158576"/>
    </source>
</evidence>
<dbReference type="Proteomes" id="UP001158576">
    <property type="component" value="Chromosome PAR"/>
</dbReference>